<comment type="function">
    <text evidence="5">Modulates RecA activity.</text>
</comment>
<proteinExistence type="inferred from homology"/>
<dbReference type="HOGENOM" id="CLU_066607_3_1_6"/>
<evidence type="ECO:0000256" key="2">
    <source>
        <dbReference type="ARBA" id="ARBA00009695"/>
    </source>
</evidence>
<dbReference type="InterPro" id="IPR003783">
    <property type="entry name" value="Regulatory_RecX"/>
</dbReference>
<evidence type="ECO:0000256" key="4">
    <source>
        <dbReference type="ARBA" id="ARBA00022490"/>
    </source>
</evidence>
<evidence type="ECO:0000313" key="8">
    <source>
        <dbReference type="Proteomes" id="UP000031104"/>
    </source>
</evidence>
<name>A0A0A8E2W5_9GAMM</name>
<evidence type="ECO:0000256" key="3">
    <source>
        <dbReference type="ARBA" id="ARBA00018111"/>
    </source>
</evidence>
<dbReference type="GO" id="GO:0006282">
    <property type="term" value="P:regulation of DNA repair"/>
    <property type="evidence" value="ECO:0007669"/>
    <property type="project" value="UniProtKB-UniRule"/>
</dbReference>
<reference evidence="7 8" key="1">
    <citation type="submission" date="2014-12" db="EMBL/GenBank/DDBJ databases">
        <title>Complete genome sequence of Francisella guanzhouensis strain 08HL01032 isolated from air-conditioning system in China.</title>
        <authorList>
            <person name="Svensson D."/>
            <person name="Ohrman C."/>
            <person name="Backman S."/>
            <person name="Karlsson E."/>
            <person name="Nilsson E."/>
            <person name="Bystrom M."/>
            <person name="Larkeryd A."/>
            <person name="Stenberg P."/>
            <person name="Scholtz H.C."/>
            <person name="Forsman M."/>
            <person name="Sjodin A."/>
        </authorList>
    </citation>
    <scope>NUCLEOTIDE SEQUENCE [LARGE SCALE GENOMIC DNA]</scope>
    <source>
        <strain evidence="7 8">08HL01032</strain>
    </source>
</reference>
<keyword evidence="4 5" id="KW-0963">Cytoplasm</keyword>
<comment type="subcellular location">
    <subcellularLocation>
        <location evidence="1 5">Cytoplasm</location>
    </subcellularLocation>
</comment>
<protein>
    <recommendedName>
        <fullName evidence="3 5">Regulatory protein RecX</fullName>
    </recommendedName>
</protein>
<dbReference type="Gene3D" id="1.10.10.10">
    <property type="entry name" value="Winged helix-like DNA-binding domain superfamily/Winged helix DNA-binding domain"/>
    <property type="match status" value="3"/>
</dbReference>
<sequence length="151" mass="18152">MSLSREKNYLLCLLAKQDYSRKQLFDKLYKRANILQEQIEDLLDEFEQNNWVSDKRFAEIFVNSEIDKLRGRKRIVNAAVYQKGLPQELVEGFLTLLNVDWFKLCKKCLYKKYKDFEMLQIDPKLKQKAINYLIYNGFSYDEIHYVITTNT</sequence>
<dbReference type="EMBL" id="CP010427">
    <property type="protein sequence ID" value="AJC48348.1"/>
    <property type="molecule type" value="Genomic_DNA"/>
</dbReference>
<dbReference type="AlphaFoldDB" id="A0A0A8E2W5"/>
<dbReference type="InterPro" id="IPR036388">
    <property type="entry name" value="WH-like_DNA-bd_sf"/>
</dbReference>
<feature type="domain" description="RecX third three-helical" evidence="6">
    <location>
        <begin position="102"/>
        <end position="147"/>
    </location>
</feature>
<dbReference type="KEGG" id="fgu:SD28_01060"/>
<dbReference type="Pfam" id="PF21981">
    <property type="entry name" value="RecX_HTH3"/>
    <property type="match status" value="1"/>
</dbReference>
<dbReference type="HAMAP" id="MF_01114">
    <property type="entry name" value="RecX"/>
    <property type="match status" value="1"/>
</dbReference>
<evidence type="ECO:0000256" key="5">
    <source>
        <dbReference type="HAMAP-Rule" id="MF_01114"/>
    </source>
</evidence>
<accession>A0A0A8E2W5</accession>
<keyword evidence="8" id="KW-1185">Reference proteome</keyword>
<dbReference type="PANTHER" id="PTHR33602">
    <property type="entry name" value="REGULATORY PROTEIN RECX FAMILY PROTEIN"/>
    <property type="match status" value="1"/>
</dbReference>
<dbReference type="InterPro" id="IPR053925">
    <property type="entry name" value="RecX_HTH_3rd"/>
</dbReference>
<dbReference type="OrthoDB" id="7066780at2"/>
<dbReference type="GO" id="GO:0005737">
    <property type="term" value="C:cytoplasm"/>
    <property type="evidence" value="ECO:0007669"/>
    <property type="project" value="UniProtKB-SubCell"/>
</dbReference>
<dbReference type="Proteomes" id="UP000031104">
    <property type="component" value="Chromosome"/>
</dbReference>
<organism evidence="7 8">
    <name type="scientific">Allofrancisella guangzhouensis</name>
    <dbReference type="NCBI Taxonomy" id="594679"/>
    <lineage>
        <taxon>Bacteria</taxon>
        <taxon>Pseudomonadati</taxon>
        <taxon>Pseudomonadota</taxon>
        <taxon>Gammaproteobacteria</taxon>
        <taxon>Thiotrichales</taxon>
        <taxon>Francisellaceae</taxon>
        <taxon>Allofrancisella</taxon>
    </lineage>
</organism>
<dbReference type="PANTHER" id="PTHR33602:SF1">
    <property type="entry name" value="REGULATORY PROTEIN RECX FAMILY PROTEIN"/>
    <property type="match status" value="1"/>
</dbReference>
<evidence type="ECO:0000259" key="6">
    <source>
        <dbReference type="Pfam" id="PF21981"/>
    </source>
</evidence>
<evidence type="ECO:0000313" key="7">
    <source>
        <dbReference type="EMBL" id="AJC48348.1"/>
    </source>
</evidence>
<gene>
    <name evidence="5" type="primary">recX</name>
    <name evidence="7" type="ORF">SD28_01060</name>
</gene>
<dbReference type="STRING" id="594679.SD28_01060"/>
<evidence type="ECO:0000256" key="1">
    <source>
        <dbReference type="ARBA" id="ARBA00004496"/>
    </source>
</evidence>
<dbReference type="RefSeq" id="WP_039123239.1">
    <property type="nucleotide sequence ID" value="NZ_CP010427.1"/>
</dbReference>
<comment type="similarity">
    <text evidence="2 5">Belongs to the RecX family.</text>
</comment>